<organism evidence="2 5">
    <name type="scientific">Saccharopolyspora kobensis</name>
    <dbReference type="NCBI Taxonomy" id="146035"/>
    <lineage>
        <taxon>Bacteria</taxon>
        <taxon>Bacillati</taxon>
        <taxon>Actinomycetota</taxon>
        <taxon>Actinomycetes</taxon>
        <taxon>Pseudonocardiales</taxon>
        <taxon>Pseudonocardiaceae</taxon>
        <taxon>Saccharopolyspora</taxon>
    </lineage>
</organism>
<dbReference type="SMR" id="A0A1H6DZ67"/>
<proteinExistence type="predicted"/>
<keyword evidence="4" id="KW-1185">Reference proteome</keyword>
<dbReference type="RefSeq" id="WP_093354324.1">
    <property type="nucleotide sequence ID" value="NZ_FNVB01000008.1"/>
</dbReference>
<evidence type="ECO:0000313" key="2">
    <source>
        <dbReference type="EMBL" id="SEG90628.1"/>
    </source>
</evidence>
<evidence type="ECO:0000313" key="3">
    <source>
        <dbReference type="EMBL" id="SFD92731.1"/>
    </source>
</evidence>
<accession>A0A1H6DZ67</accession>
<evidence type="ECO:0000313" key="4">
    <source>
        <dbReference type="Proteomes" id="UP000199690"/>
    </source>
</evidence>
<dbReference type="Proteomes" id="UP000236729">
    <property type="component" value="Unassembled WGS sequence"/>
</dbReference>
<gene>
    <name evidence="2" type="ORF">SAMN02982929_05277</name>
    <name evidence="3" type="ORF">SAMN05216506_107253</name>
</gene>
<dbReference type="Proteomes" id="UP000199690">
    <property type="component" value="Unassembled WGS sequence"/>
</dbReference>
<name>A0A1H6DZ67_9PSEU</name>
<dbReference type="EMBL" id="FNVB01000008">
    <property type="protein sequence ID" value="SEG90628.1"/>
    <property type="molecule type" value="Genomic_DNA"/>
</dbReference>
<protein>
    <submittedName>
        <fullName evidence="2">Uncharacterized protein</fullName>
    </submittedName>
</protein>
<reference evidence="2" key="2">
    <citation type="submission" date="2016-10" db="EMBL/GenBank/DDBJ databases">
        <authorList>
            <person name="de Groot N.N."/>
        </authorList>
    </citation>
    <scope>NUCLEOTIDE SEQUENCE [LARGE SCALE GENOMIC DNA]</scope>
    <source>
        <strain evidence="2">ATCC 20501</strain>
    </source>
</reference>
<evidence type="ECO:0000256" key="1">
    <source>
        <dbReference type="SAM" id="MobiDB-lite"/>
    </source>
</evidence>
<accession>A0A1I1WCG4</accession>
<dbReference type="AlphaFoldDB" id="A0A1H6DZ67"/>
<dbReference type="EMBL" id="FOME01000007">
    <property type="protein sequence ID" value="SFD92731.1"/>
    <property type="molecule type" value="Genomic_DNA"/>
</dbReference>
<reference evidence="4 5" key="1">
    <citation type="submission" date="2016-10" db="EMBL/GenBank/DDBJ databases">
        <authorList>
            <person name="Varghese N."/>
            <person name="Submissions S."/>
        </authorList>
    </citation>
    <scope>NUCLEOTIDE SEQUENCE [LARGE SCALE GENOMIC DNA]</scope>
    <source>
        <strain evidence="5">ATCC 20501</strain>
        <strain evidence="3 4">CGMCC 4.3529</strain>
    </source>
</reference>
<evidence type="ECO:0000313" key="5">
    <source>
        <dbReference type="Proteomes" id="UP000236729"/>
    </source>
</evidence>
<feature type="region of interest" description="Disordered" evidence="1">
    <location>
        <begin position="120"/>
        <end position="170"/>
    </location>
</feature>
<sequence length="170" mass="18314">MFVWEQGVFMPADADAMAGFEALDEVLLHFAAEMPDRLATRIGNQLDSGDVLGAAIGLASFAARRELLVSNNDRRTLREAIEAHRGDTTCVDRLDRRAGVRSSAPPQIPAAAATRVMAAVPPQAAPPRSGSRQPVRREHATGRPTVPMPAHRPDPRVDPAAQTLLMPAIR</sequence>